<dbReference type="Pfam" id="PF13181">
    <property type="entry name" value="TPR_8"/>
    <property type="match status" value="1"/>
</dbReference>
<dbReference type="Proteomes" id="UP000649617">
    <property type="component" value="Unassembled WGS sequence"/>
</dbReference>
<keyword evidence="13" id="KW-1185">Reference proteome</keyword>
<dbReference type="InterPro" id="IPR002130">
    <property type="entry name" value="Cyclophilin-type_PPIase_dom"/>
</dbReference>
<keyword evidence="4 8" id="KW-0802">TPR repeat</keyword>
<evidence type="ECO:0000313" key="12">
    <source>
        <dbReference type="EMBL" id="CAE7230632.1"/>
    </source>
</evidence>
<dbReference type="InterPro" id="IPR019734">
    <property type="entry name" value="TPR_rpt"/>
</dbReference>
<dbReference type="InterPro" id="IPR046357">
    <property type="entry name" value="PPIase_dom_sf"/>
</dbReference>
<evidence type="ECO:0000256" key="7">
    <source>
        <dbReference type="PROSITE-ProRule" id="PRU00277"/>
    </source>
</evidence>
<dbReference type="EMBL" id="CAJNIZ010004247">
    <property type="protein sequence ID" value="CAE7230632.1"/>
    <property type="molecule type" value="Genomic_DNA"/>
</dbReference>
<dbReference type="InterPro" id="IPR011990">
    <property type="entry name" value="TPR-like_helical_dom_sf"/>
</dbReference>
<dbReference type="EC" id="5.2.1.8" evidence="2 7"/>
<protein>
    <recommendedName>
        <fullName evidence="2 7">peptidylprolyl isomerase</fullName>
        <ecNumber evidence="2 7">5.2.1.8</ecNumber>
    </recommendedName>
</protein>
<dbReference type="AlphaFoldDB" id="A0A812KJE7"/>
<dbReference type="PANTHER" id="PTHR46512:SF9">
    <property type="entry name" value="PEPTIDYLPROLYL ISOMERASE"/>
    <property type="match status" value="1"/>
</dbReference>
<dbReference type="SUPFAM" id="SSF54534">
    <property type="entry name" value="FKBP-like"/>
    <property type="match status" value="1"/>
</dbReference>
<evidence type="ECO:0000256" key="5">
    <source>
        <dbReference type="ARBA" id="ARBA00023110"/>
    </source>
</evidence>
<evidence type="ECO:0000256" key="6">
    <source>
        <dbReference type="ARBA" id="ARBA00023235"/>
    </source>
</evidence>
<dbReference type="InterPro" id="IPR029000">
    <property type="entry name" value="Cyclophilin-like_dom_sf"/>
</dbReference>
<dbReference type="Gene3D" id="3.10.50.40">
    <property type="match status" value="1"/>
</dbReference>
<evidence type="ECO:0000256" key="4">
    <source>
        <dbReference type="ARBA" id="ARBA00022803"/>
    </source>
</evidence>
<dbReference type="GO" id="GO:0003755">
    <property type="term" value="F:peptidyl-prolyl cis-trans isomerase activity"/>
    <property type="evidence" value="ECO:0007669"/>
    <property type="project" value="UniProtKB-KW"/>
</dbReference>
<dbReference type="InterPro" id="IPR050754">
    <property type="entry name" value="FKBP4/5/8-like"/>
</dbReference>
<evidence type="ECO:0000256" key="9">
    <source>
        <dbReference type="SAM" id="MobiDB-lite"/>
    </source>
</evidence>
<dbReference type="Gene3D" id="2.40.100.10">
    <property type="entry name" value="Cyclophilin-like"/>
    <property type="match status" value="1"/>
</dbReference>
<dbReference type="Pfam" id="PF00254">
    <property type="entry name" value="FKBP_C"/>
    <property type="match status" value="1"/>
</dbReference>
<feature type="domain" description="PPIase FKBP-type" evidence="10">
    <location>
        <begin position="29"/>
        <end position="114"/>
    </location>
</feature>
<dbReference type="InterPro" id="IPR001179">
    <property type="entry name" value="PPIase_FKBP_dom"/>
</dbReference>
<evidence type="ECO:0000256" key="8">
    <source>
        <dbReference type="PROSITE-ProRule" id="PRU00339"/>
    </source>
</evidence>
<name>A0A812KJE7_SYMPI</name>
<dbReference type="SUPFAM" id="SSF48452">
    <property type="entry name" value="TPR-like"/>
    <property type="match status" value="1"/>
</dbReference>
<dbReference type="PROSITE" id="PS50005">
    <property type="entry name" value="TPR"/>
    <property type="match status" value="1"/>
</dbReference>
<comment type="caution">
    <text evidence="12">The sequence shown here is derived from an EMBL/GenBank/DDBJ whole genome shotgun (WGS) entry which is preliminary data.</text>
</comment>
<dbReference type="SUPFAM" id="SSF50891">
    <property type="entry name" value="Cyclophilin-like"/>
    <property type="match status" value="1"/>
</dbReference>
<evidence type="ECO:0000256" key="3">
    <source>
        <dbReference type="ARBA" id="ARBA00022737"/>
    </source>
</evidence>
<dbReference type="PROSITE" id="PS50059">
    <property type="entry name" value="FKBP_PPIASE"/>
    <property type="match status" value="1"/>
</dbReference>
<dbReference type="PANTHER" id="PTHR46512">
    <property type="entry name" value="PEPTIDYLPROLYL ISOMERASE"/>
    <property type="match status" value="1"/>
</dbReference>
<sequence>MGGFCDLLGDGRLLKRVELEGIGSPPKKGDMVRVQYETRLEGTCVDSMSDDAFEFTLGEDQVLEAWDLGVATMRPGERSTFTVHPSLAYGEDGAGEEIPPSATLEFTIHLFPEKTKKTDAKPDRKKEQAASGKFSGDEQRLLRAQEAKARGNGLVKAGDYAAASAAYKESLMLMKVSQTHSGDVELLRESGNLRTACLLNLSQCALKMDDPATAAQHATDALELEPANCKALYRRAQARLASGSLEEAKDDLMAALQVEPQNKDIRERLDACRKRLQQAAHWHKQAFGGLFGKVPQQKAIQRSSESLQSLPKVWMEIQIGARVVGKVEILLYRDAVPRTAENFLRLCAGDLGSGKRARLHYRRSRIHRVVKGCLIEAGDIEKGNGTGGESIYGPTFSDEAFVDAHHRRGLLSMANKGPNTNGSRFIFTLRSLPEFDGKQVVFGEVASGMDVLDAMEAVETEYPDWPLTPISISRCGVASLPDA</sequence>
<organism evidence="12 13">
    <name type="scientific">Symbiodinium pilosum</name>
    <name type="common">Dinoflagellate</name>
    <dbReference type="NCBI Taxonomy" id="2952"/>
    <lineage>
        <taxon>Eukaryota</taxon>
        <taxon>Sar</taxon>
        <taxon>Alveolata</taxon>
        <taxon>Dinophyceae</taxon>
        <taxon>Suessiales</taxon>
        <taxon>Symbiodiniaceae</taxon>
        <taxon>Symbiodinium</taxon>
    </lineage>
</organism>
<dbReference type="OrthoDB" id="1902587at2759"/>
<comment type="catalytic activity">
    <reaction evidence="1 7">
        <text>[protein]-peptidylproline (omega=180) = [protein]-peptidylproline (omega=0)</text>
        <dbReference type="Rhea" id="RHEA:16237"/>
        <dbReference type="Rhea" id="RHEA-COMP:10747"/>
        <dbReference type="Rhea" id="RHEA-COMP:10748"/>
        <dbReference type="ChEBI" id="CHEBI:83833"/>
        <dbReference type="ChEBI" id="CHEBI:83834"/>
        <dbReference type="EC" id="5.2.1.8"/>
    </reaction>
</comment>
<keyword evidence="6 7" id="KW-0413">Isomerase</keyword>
<dbReference type="FunFam" id="2.40.100.10:FF:000025">
    <property type="entry name" value="Peptidyl-prolyl cis-trans isomerase CYP19-2"/>
    <property type="match status" value="1"/>
</dbReference>
<feature type="repeat" description="TPR" evidence="8">
    <location>
        <begin position="229"/>
        <end position="262"/>
    </location>
</feature>
<evidence type="ECO:0000259" key="11">
    <source>
        <dbReference type="PROSITE" id="PS50072"/>
    </source>
</evidence>
<proteinExistence type="predicted"/>
<evidence type="ECO:0000259" key="10">
    <source>
        <dbReference type="PROSITE" id="PS50059"/>
    </source>
</evidence>
<feature type="domain" description="PPIase cyclophilin-type" evidence="11">
    <location>
        <begin position="314"/>
        <end position="477"/>
    </location>
</feature>
<accession>A0A812KJE7</accession>
<dbReference type="Gene3D" id="1.25.40.10">
    <property type="entry name" value="Tetratricopeptide repeat domain"/>
    <property type="match status" value="1"/>
</dbReference>
<keyword evidence="5 7" id="KW-0697">Rotamase</keyword>
<feature type="region of interest" description="Disordered" evidence="9">
    <location>
        <begin position="115"/>
        <end position="139"/>
    </location>
</feature>
<evidence type="ECO:0000313" key="13">
    <source>
        <dbReference type="Proteomes" id="UP000649617"/>
    </source>
</evidence>
<feature type="compositionally biased region" description="Basic and acidic residues" evidence="9">
    <location>
        <begin position="115"/>
        <end position="128"/>
    </location>
</feature>
<evidence type="ECO:0000256" key="1">
    <source>
        <dbReference type="ARBA" id="ARBA00000971"/>
    </source>
</evidence>
<dbReference type="PROSITE" id="PS50072">
    <property type="entry name" value="CSA_PPIASE_2"/>
    <property type="match status" value="1"/>
</dbReference>
<dbReference type="PRINTS" id="PR00153">
    <property type="entry name" value="CSAPPISMRASE"/>
</dbReference>
<dbReference type="SMART" id="SM00028">
    <property type="entry name" value="TPR"/>
    <property type="match status" value="3"/>
</dbReference>
<gene>
    <name evidence="12" type="primary">CPR6</name>
    <name evidence="12" type="ORF">SPIL2461_LOCUS3491</name>
</gene>
<keyword evidence="3" id="KW-0677">Repeat</keyword>
<evidence type="ECO:0000256" key="2">
    <source>
        <dbReference type="ARBA" id="ARBA00013194"/>
    </source>
</evidence>
<reference evidence="12" key="1">
    <citation type="submission" date="2021-02" db="EMBL/GenBank/DDBJ databases">
        <authorList>
            <person name="Dougan E. K."/>
            <person name="Rhodes N."/>
            <person name="Thang M."/>
            <person name="Chan C."/>
        </authorList>
    </citation>
    <scope>NUCLEOTIDE SEQUENCE</scope>
</reference>
<dbReference type="Pfam" id="PF00160">
    <property type="entry name" value="Pro_isomerase"/>
    <property type="match status" value="1"/>
</dbReference>